<feature type="compositionally biased region" description="Acidic residues" evidence="2">
    <location>
        <begin position="810"/>
        <end position="825"/>
    </location>
</feature>
<dbReference type="SUPFAM" id="SSF117281">
    <property type="entry name" value="Kelch motif"/>
    <property type="match status" value="1"/>
</dbReference>
<reference evidence="3 4" key="1">
    <citation type="journal article" date="2011" name="Proc. Natl. Acad. Sci. U.S.A.">
        <title>Comparative genomics of xylose-fermenting fungi for enhanced biofuel production.</title>
        <authorList>
            <person name="Wohlbach D.J."/>
            <person name="Kuo A."/>
            <person name="Sato T.K."/>
            <person name="Potts K.M."/>
            <person name="Salamov A.A."/>
            <person name="LaButti K.M."/>
            <person name="Sun H."/>
            <person name="Clum A."/>
            <person name="Pangilinan J.L."/>
            <person name="Lindquist E.A."/>
            <person name="Lucas S."/>
            <person name="Lapidus A."/>
            <person name="Jin M."/>
            <person name="Gunawan C."/>
            <person name="Balan V."/>
            <person name="Dale B.E."/>
            <person name="Jeffries T.W."/>
            <person name="Zinkel R."/>
            <person name="Barry K.W."/>
            <person name="Grigoriev I.V."/>
            <person name="Gasch A.P."/>
        </authorList>
    </citation>
    <scope>NUCLEOTIDE SEQUENCE [LARGE SCALE GENOMIC DNA]</scope>
    <source>
        <strain evidence="4">NRRL Y-27907 / 11-Y1</strain>
    </source>
</reference>
<feature type="compositionally biased region" description="Acidic residues" evidence="2">
    <location>
        <begin position="659"/>
        <end position="669"/>
    </location>
</feature>
<feature type="region of interest" description="Disordered" evidence="2">
    <location>
        <begin position="415"/>
        <end position="450"/>
    </location>
</feature>
<evidence type="ECO:0000256" key="2">
    <source>
        <dbReference type="SAM" id="MobiDB-lite"/>
    </source>
</evidence>
<dbReference type="OMA" id="CSDESFQ"/>
<dbReference type="Proteomes" id="UP000000709">
    <property type="component" value="Unassembled WGS sequence"/>
</dbReference>
<dbReference type="FunCoup" id="G3AGV3">
    <property type="interactions" value="548"/>
</dbReference>
<dbReference type="PANTHER" id="PTHR23244">
    <property type="entry name" value="KELCH REPEAT DOMAIN"/>
    <property type="match status" value="1"/>
</dbReference>
<dbReference type="InterPro" id="IPR006652">
    <property type="entry name" value="Kelch_1"/>
</dbReference>
<keyword evidence="4" id="KW-1185">Reference proteome</keyword>
<dbReference type="RefSeq" id="XP_007372038.1">
    <property type="nucleotide sequence ID" value="XM_007371976.1"/>
</dbReference>
<dbReference type="PANTHER" id="PTHR23244:SF471">
    <property type="entry name" value="GUANINE NUCLEOTIDE-BINDING PROTEIN SUBUNIT BETA 1-RELATED"/>
    <property type="match status" value="1"/>
</dbReference>
<proteinExistence type="predicted"/>
<evidence type="ECO:0000256" key="1">
    <source>
        <dbReference type="SAM" id="Coils"/>
    </source>
</evidence>
<dbReference type="HOGENOM" id="CLU_005472_0_0_1"/>
<feature type="coiled-coil region" evidence="1">
    <location>
        <begin position="722"/>
        <end position="787"/>
    </location>
</feature>
<dbReference type="InterPro" id="IPR015915">
    <property type="entry name" value="Kelch-typ_b-propeller"/>
</dbReference>
<dbReference type="eggNOG" id="KOG0379">
    <property type="taxonomic scope" value="Eukaryota"/>
</dbReference>
<dbReference type="OrthoDB" id="45365at2759"/>
<evidence type="ECO:0000313" key="3">
    <source>
        <dbReference type="EMBL" id="EGW34626.1"/>
    </source>
</evidence>
<dbReference type="AlphaFoldDB" id="G3AGV3"/>
<dbReference type="STRING" id="619300.G3AGV3"/>
<protein>
    <submittedName>
        <fullName evidence="3">Uncharacterized protein</fullName>
    </submittedName>
</protein>
<dbReference type="Gene3D" id="2.120.10.80">
    <property type="entry name" value="Kelch-type beta propeller"/>
    <property type="match status" value="2"/>
</dbReference>
<feature type="region of interest" description="Disordered" evidence="2">
    <location>
        <begin position="659"/>
        <end position="680"/>
    </location>
</feature>
<keyword evidence="1" id="KW-0175">Coiled coil</keyword>
<feature type="coiled-coil region" evidence="1">
    <location>
        <begin position="594"/>
        <end position="628"/>
    </location>
</feature>
<feature type="region of interest" description="Disordered" evidence="2">
    <location>
        <begin position="802"/>
        <end position="826"/>
    </location>
</feature>
<organism evidence="4">
    <name type="scientific">Spathaspora passalidarum (strain NRRL Y-27907 / 11-Y1)</name>
    <dbReference type="NCBI Taxonomy" id="619300"/>
    <lineage>
        <taxon>Eukaryota</taxon>
        <taxon>Fungi</taxon>
        <taxon>Dikarya</taxon>
        <taxon>Ascomycota</taxon>
        <taxon>Saccharomycotina</taxon>
        <taxon>Pichiomycetes</taxon>
        <taxon>Debaryomycetaceae</taxon>
        <taxon>Spathaspora</taxon>
    </lineage>
</organism>
<name>G3AGV3_SPAPN</name>
<sequence length="871" mass="100037">MFQRSPQAQRSPQPIQAHRAQFGHVANSVTVPPSATSPWNRFKLFDSPFPRYRHAAASISSEKNEIFLMGGLKEGSVFGDTWKLVPMENHQGEVVNFTAKNLEILNHINPPARVGHSAVLCGNAFVIYGGDTVDTDANGFPDNNFYLFNTNNCKYTIPTHILNKPNGRYGHTIGVVSLTNSSSRLYLFGGQLENDVFNDLYYFELNSFKSPQASWELVEPANNFKPPPLTNHSMSIYQNQIYIFGGIYNNELVSNDLWIFNVEHNKWSKIDASGYIPKPVNEHSSCIVNDKLYIYGGNDFKGIIYSSLYVLDLNTFVWSKLIDMGEVNGPGPRCGHSMTFLPRYNKIIVMGGDKNDYVDNSDNFEMYEEYRENVVGTMIFQLDLNEIDHFLTSDPNKATVDKRIATRSMSALEEDYDASLQSPPNITRESQEPPTIKELPEPVSKESSVGVINEPPFDHLKDREPSFVDVPAAEVHHESIKDVSVKKIIAELNSEIQQLRKSTKEQMEIATEKITFLENENKSLKDSNRDFDYYQKQINDKDQLIEELKGNIKPEDESVTKFKLDSLESNNKLIYVTQENNKLKEKLEQFEPFMNNHIMELDKFQKLIKNQEDKISQLTNQIKSEESLHKEINDWKVKFDNLSLEFNNYKLAHDDSEEEIMENGDDDVTTETTRSVSSKKDISNQLENLIHLWNVKKTPEPTPEENPTVAQLQRQVDELLRISKENDQSTEVETLHKQLEEKTAALEKFEENYKQALQSVNNTSKALKLNEEEFEHQKKLLEKLTKENNELKLFKKASKRISSRSGTPDELTEESNEADDDDDEGISNAHLNIKIKDLEADLYIIRQERDQLKDHVISLQKELYLVKNEHH</sequence>
<dbReference type="GeneID" id="18869566"/>
<dbReference type="Pfam" id="PF24681">
    <property type="entry name" value="Kelch_KLHDC2_KLHL20_DRC7"/>
    <property type="match status" value="1"/>
</dbReference>
<evidence type="ECO:0000313" key="4">
    <source>
        <dbReference type="Proteomes" id="UP000000709"/>
    </source>
</evidence>
<accession>G3AGV3</accession>
<dbReference type="SMART" id="SM00612">
    <property type="entry name" value="Kelch"/>
    <property type="match status" value="2"/>
</dbReference>
<gene>
    <name evidence="3" type="ORF">SPAPADRAFT_131353</name>
</gene>
<feature type="compositionally biased region" description="Polar residues" evidence="2">
    <location>
        <begin position="419"/>
        <end position="428"/>
    </location>
</feature>
<dbReference type="EMBL" id="GL996499">
    <property type="protein sequence ID" value="EGW34626.1"/>
    <property type="molecule type" value="Genomic_DNA"/>
</dbReference>
<dbReference type="InParanoid" id="G3AGV3"/>
<feature type="coiled-coil region" evidence="1">
    <location>
        <begin position="489"/>
        <end position="527"/>
    </location>
</feature>
<dbReference type="KEGG" id="spaa:SPAPADRAFT_131353"/>